<dbReference type="InterPro" id="IPR016186">
    <property type="entry name" value="C-type_lectin-like/link_sf"/>
</dbReference>
<reference evidence="5" key="1">
    <citation type="submission" date="2025-08" db="UniProtKB">
        <authorList>
            <consortium name="RefSeq"/>
        </authorList>
    </citation>
    <scope>IDENTIFICATION</scope>
</reference>
<evidence type="ECO:0000259" key="3">
    <source>
        <dbReference type="PROSITE" id="PS50041"/>
    </source>
</evidence>
<feature type="signal peptide" evidence="2">
    <location>
        <begin position="1"/>
        <end position="23"/>
    </location>
</feature>
<gene>
    <name evidence="5" type="primary">LOC115023652</name>
</gene>
<feature type="domain" description="C-type lectin" evidence="3">
    <location>
        <begin position="30"/>
        <end position="133"/>
    </location>
</feature>
<name>A0A6J2RKG3_COTGO</name>
<keyword evidence="5" id="KW-0675">Receptor</keyword>
<keyword evidence="4" id="KW-1185">Reference proteome</keyword>
<dbReference type="InterPro" id="IPR001304">
    <property type="entry name" value="C-type_lectin-like"/>
</dbReference>
<dbReference type="RefSeq" id="XP_029310696.1">
    <property type="nucleotide sequence ID" value="XM_029454836.1"/>
</dbReference>
<dbReference type="SUPFAM" id="SSF56436">
    <property type="entry name" value="C-type lectin-like"/>
    <property type="match status" value="2"/>
</dbReference>
<feature type="region of interest" description="Disordered" evidence="1">
    <location>
        <begin position="264"/>
        <end position="283"/>
    </location>
</feature>
<protein>
    <submittedName>
        <fullName evidence="5">C-type mannose receptor 2</fullName>
    </submittedName>
</protein>
<dbReference type="OrthoDB" id="6369810at2759"/>
<dbReference type="InParanoid" id="A0A6J2RKG3"/>
<dbReference type="GeneID" id="115023652"/>
<dbReference type="PANTHER" id="PTHR45784:SF3">
    <property type="entry name" value="C-TYPE LECTIN DOMAIN FAMILY 4 MEMBER K-LIKE-RELATED"/>
    <property type="match status" value="1"/>
</dbReference>
<feature type="chain" id="PRO_5027117056" evidence="2">
    <location>
        <begin position="24"/>
        <end position="283"/>
    </location>
</feature>
<keyword evidence="2" id="KW-0732">Signal</keyword>
<dbReference type="Pfam" id="PF00059">
    <property type="entry name" value="Lectin_C"/>
    <property type="match status" value="2"/>
</dbReference>
<dbReference type="SMART" id="SM00034">
    <property type="entry name" value="CLECT"/>
    <property type="match status" value="2"/>
</dbReference>
<proteinExistence type="predicted"/>
<dbReference type="Gene3D" id="3.10.100.10">
    <property type="entry name" value="Mannose-Binding Protein A, subunit A"/>
    <property type="match status" value="2"/>
</dbReference>
<organism evidence="4 5">
    <name type="scientific">Cottoperca gobio</name>
    <name type="common">Frogmouth</name>
    <name type="synonym">Aphritis gobio</name>
    <dbReference type="NCBI Taxonomy" id="56716"/>
    <lineage>
        <taxon>Eukaryota</taxon>
        <taxon>Metazoa</taxon>
        <taxon>Chordata</taxon>
        <taxon>Craniata</taxon>
        <taxon>Vertebrata</taxon>
        <taxon>Euteleostomi</taxon>
        <taxon>Actinopterygii</taxon>
        <taxon>Neopterygii</taxon>
        <taxon>Teleostei</taxon>
        <taxon>Neoteleostei</taxon>
        <taxon>Acanthomorphata</taxon>
        <taxon>Eupercaria</taxon>
        <taxon>Perciformes</taxon>
        <taxon>Notothenioidei</taxon>
        <taxon>Bovichtidae</taxon>
        <taxon>Cottoperca</taxon>
    </lineage>
</organism>
<accession>A0A6J2RKG3</accession>
<evidence type="ECO:0000313" key="4">
    <source>
        <dbReference type="Proteomes" id="UP000504630"/>
    </source>
</evidence>
<dbReference type="PANTHER" id="PTHR45784">
    <property type="entry name" value="C-TYPE LECTIN DOMAIN FAMILY 20 MEMBER A-RELATED"/>
    <property type="match status" value="1"/>
</dbReference>
<dbReference type="AlphaFoldDB" id="A0A6J2RKG3"/>
<dbReference type="InterPro" id="IPR016187">
    <property type="entry name" value="CTDL_fold"/>
</dbReference>
<dbReference type="PROSITE" id="PS50041">
    <property type="entry name" value="C_TYPE_LECTIN_2"/>
    <property type="match status" value="2"/>
</dbReference>
<dbReference type="Proteomes" id="UP000504630">
    <property type="component" value="Chromosome 18"/>
</dbReference>
<evidence type="ECO:0000256" key="1">
    <source>
        <dbReference type="SAM" id="MobiDB-lite"/>
    </source>
</evidence>
<evidence type="ECO:0000313" key="5">
    <source>
        <dbReference type="RefSeq" id="XP_029310696.1"/>
    </source>
</evidence>
<dbReference type="KEGG" id="cgob:115023652"/>
<evidence type="ECO:0000256" key="2">
    <source>
        <dbReference type="SAM" id="SignalP"/>
    </source>
</evidence>
<feature type="domain" description="C-type lectin" evidence="3">
    <location>
        <begin position="151"/>
        <end position="256"/>
    </location>
</feature>
<sequence>MEGGWKKLLVFGTVFLLVEVTHQEGYTRKYILVNNLKSWIKSQSYCRAEYGDLATINDDRVIRAINRMNWRKPFWIGLYDDVDSWKWSLEGEHFYTAGGRDYRQWQADQPDNAGEDEHCVSMMEDSFWRVKSCTLVKMPLICFRDAEADPYVLVTEEKSWFEAQSYCRRHHTDLVSVTSQSENQKVRRRLKGNQTVPEAWIGLRRDSWRWSDGSSYSFTKWGLQPVQVKNSKACASMQNGKWNKWKCDEKLNFLCQKITEVTEPGSISQAERRSFDSEDEVAD</sequence>